<reference evidence="2" key="1">
    <citation type="journal article" date="2014" name="Front. Microbiol.">
        <title>High frequency of phylogenetically diverse reductive dehalogenase-homologous genes in deep subseafloor sedimentary metagenomes.</title>
        <authorList>
            <person name="Kawai M."/>
            <person name="Futagami T."/>
            <person name="Toyoda A."/>
            <person name="Takaki Y."/>
            <person name="Nishi S."/>
            <person name="Hori S."/>
            <person name="Arai W."/>
            <person name="Tsubouchi T."/>
            <person name="Morono Y."/>
            <person name="Uchiyama I."/>
            <person name="Ito T."/>
            <person name="Fujiyama A."/>
            <person name="Inagaki F."/>
            <person name="Takami H."/>
        </authorList>
    </citation>
    <scope>NUCLEOTIDE SEQUENCE</scope>
    <source>
        <strain evidence="2">Expedition CK06-06</strain>
    </source>
</reference>
<protein>
    <submittedName>
        <fullName evidence="2">Uncharacterized protein</fullName>
    </submittedName>
</protein>
<dbReference type="EMBL" id="BARS01020157">
    <property type="protein sequence ID" value="GAG04030.1"/>
    <property type="molecule type" value="Genomic_DNA"/>
</dbReference>
<evidence type="ECO:0000313" key="2">
    <source>
        <dbReference type="EMBL" id="GAG04030.1"/>
    </source>
</evidence>
<proteinExistence type="predicted"/>
<gene>
    <name evidence="2" type="ORF">S01H1_32544</name>
</gene>
<feature type="compositionally biased region" description="Polar residues" evidence="1">
    <location>
        <begin position="18"/>
        <end position="37"/>
    </location>
</feature>
<comment type="caution">
    <text evidence="2">The sequence shown here is derived from an EMBL/GenBank/DDBJ whole genome shotgun (WGS) entry which is preliminary data.</text>
</comment>
<feature type="non-terminal residue" evidence="2">
    <location>
        <position position="1"/>
    </location>
</feature>
<feature type="region of interest" description="Disordered" evidence="1">
    <location>
        <begin position="1"/>
        <end position="37"/>
    </location>
</feature>
<sequence length="37" mass="4032">VPSGPDRLQARYKDPETSGLTATVTEGDNELTPFQLQ</sequence>
<dbReference type="AlphaFoldDB" id="X0UEM7"/>
<organism evidence="2">
    <name type="scientific">marine sediment metagenome</name>
    <dbReference type="NCBI Taxonomy" id="412755"/>
    <lineage>
        <taxon>unclassified sequences</taxon>
        <taxon>metagenomes</taxon>
        <taxon>ecological metagenomes</taxon>
    </lineage>
</organism>
<evidence type="ECO:0000256" key="1">
    <source>
        <dbReference type="SAM" id="MobiDB-lite"/>
    </source>
</evidence>
<accession>X0UEM7</accession>
<name>X0UEM7_9ZZZZ</name>